<dbReference type="SUPFAM" id="SSF49599">
    <property type="entry name" value="TRAF domain-like"/>
    <property type="match status" value="1"/>
</dbReference>
<sequence length="292" mass="33551">MDTNPTADTYFYTIDKVYSCSCMWIIENFSTRPEKNEEYIESNSFSSENIKDLKWKLYIYPNGMKSNGGSKAADLLPDDKLTLYCQVTLHQTSTTNIVIPITNSNKVCNCGLMKDFGCLLESKELSDVILRAENNKEIHAHKNILSARSSVLAAMFKNEMKEKKENCVDLSHIKFEILEQVIYYIYTDSCPKLIEMADKILPLANMYDLENLKIQCEKELITEVKIYTVTQILILAHIHSANQLKEYSIKFFKIHAADVVKTSEWKAMESYPQLLMEILSVLSSKEINSDDE</sequence>
<dbReference type="PROSITE" id="PS50097">
    <property type="entry name" value="BTB"/>
    <property type="match status" value="1"/>
</dbReference>
<dbReference type="Pfam" id="PF00651">
    <property type="entry name" value="BTB"/>
    <property type="match status" value="1"/>
</dbReference>
<evidence type="ECO:0000313" key="2">
    <source>
        <dbReference type="EMBL" id="UYV63478.1"/>
    </source>
</evidence>
<dbReference type="Gene3D" id="1.25.40.420">
    <property type="match status" value="1"/>
</dbReference>
<evidence type="ECO:0000313" key="3">
    <source>
        <dbReference type="Proteomes" id="UP001235939"/>
    </source>
</evidence>
<dbReference type="InterPro" id="IPR002083">
    <property type="entry name" value="MATH/TRAF_dom"/>
</dbReference>
<dbReference type="Pfam" id="PF22486">
    <property type="entry name" value="MATH_2"/>
    <property type="match status" value="1"/>
</dbReference>
<proteinExistence type="predicted"/>
<protein>
    <submittedName>
        <fullName evidence="2">SPOPL</fullName>
    </submittedName>
</protein>
<dbReference type="EMBL" id="CP092864">
    <property type="protein sequence ID" value="UYV63478.1"/>
    <property type="molecule type" value="Genomic_DNA"/>
</dbReference>
<dbReference type="InterPro" id="IPR008974">
    <property type="entry name" value="TRAF-like"/>
</dbReference>
<reference evidence="2 3" key="1">
    <citation type="submission" date="2022-01" db="EMBL/GenBank/DDBJ databases">
        <title>A chromosomal length assembly of Cordylochernes scorpioides.</title>
        <authorList>
            <person name="Zeh D."/>
            <person name="Zeh J."/>
        </authorList>
    </citation>
    <scope>NUCLEOTIDE SEQUENCE [LARGE SCALE GENOMIC DNA]</scope>
    <source>
        <strain evidence="2">IN4F17</strain>
        <tissue evidence="2">Whole Body</tissue>
    </source>
</reference>
<organism evidence="2 3">
    <name type="scientific">Cordylochernes scorpioides</name>
    <dbReference type="NCBI Taxonomy" id="51811"/>
    <lineage>
        <taxon>Eukaryota</taxon>
        <taxon>Metazoa</taxon>
        <taxon>Ecdysozoa</taxon>
        <taxon>Arthropoda</taxon>
        <taxon>Chelicerata</taxon>
        <taxon>Arachnida</taxon>
        <taxon>Pseudoscorpiones</taxon>
        <taxon>Cheliferoidea</taxon>
        <taxon>Chernetidae</taxon>
        <taxon>Cordylochernes</taxon>
    </lineage>
</organism>
<keyword evidence="3" id="KW-1185">Reference proteome</keyword>
<dbReference type="SMART" id="SM00225">
    <property type="entry name" value="BTB"/>
    <property type="match status" value="1"/>
</dbReference>
<dbReference type="InterPro" id="IPR011333">
    <property type="entry name" value="SKP1/BTB/POZ_sf"/>
</dbReference>
<feature type="domain" description="BTB" evidence="1">
    <location>
        <begin position="126"/>
        <end position="188"/>
    </location>
</feature>
<dbReference type="Proteomes" id="UP001235939">
    <property type="component" value="Chromosome 02"/>
</dbReference>
<dbReference type="Gene3D" id="3.30.710.10">
    <property type="entry name" value="Potassium Channel Kv1.1, Chain A"/>
    <property type="match status" value="1"/>
</dbReference>
<evidence type="ECO:0000259" key="1">
    <source>
        <dbReference type="PROSITE" id="PS50097"/>
    </source>
</evidence>
<dbReference type="Gene3D" id="2.60.210.10">
    <property type="entry name" value="Apoptosis, Tumor Necrosis Factor Receptor Associated Protein 2, Chain A"/>
    <property type="match status" value="1"/>
</dbReference>
<accession>A0ABY6K6J4</accession>
<name>A0ABY6K6J4_9ARAC</name>
<dbReference type="SUPFAM" id="SSF54695">
    <property type="entry name" value="POZ domain"/>
    <property type="match status" value="1"/>
</dbReference>
<gene>
    <name evidence="2" type="ORF">LAZ67_2004198</name>
</gene>
<dbReference type="PANTHER" id="PTHR24413">
    <property type="entry name" value="SPECKLE-TYPE POZ PROTEIN"/>
    <property type="match status" value="1"/>
</dbReference>
<dbReference type="InterPro" id="IPR000210">
    <property type="entry name" value="BTB/POZ_dom"/>
</dbReference>